<feature type="compositionally biased region" description="Polar residues" evidence="1">
    <location>
        <begin position="579"/>
        <end position="589"/>
    </location>
</feature>
<sequence>MSVVAVNAVRASTDDYVERTDYLATGSVIDEIAWVTSGGISYLDVAGRPKTRGILTVVGVVSPSRLHVTPGGNWNPKYNELKKAKFQFTLVPPDPDSSFHPHFALALEKLRTLQGRVAQTTGNRKYLLVEEDGIPGIRLNQDMFEPRRVPMVEDGTDATMRWPLDGAARDALVQVAPYHCIRPLMAYDFEDRLVDPRFMESTLAGALVEVNFWLRHMSLTDKTGKVDIYTGFVEQIRVLRKAIQPEPSVFRANPSAGPIIFGRARAPPSSLAHPLTPPTTPSPAAPIGALETIHHNTASPSPVTTVPSVTANGSPSSVPMITSPAQAPLTAAQPLMAVPNPVADVAPANTPTSQSLAPPPVHVSGEDNPFHHNTASPSPVTTVPSVTANASPSSVQMITSPGQAPLNAAQPLMAVPNPVADVAPANAPTSQPLAPPAVHVSSEDNPLPQTHTPVGPTSGTVPVVDGDGPVTASLDGNTDGRQVSSTVTRGVVTPNPALSTSAGEIESVVGKASVETNTLRGTQAAPVTPSQSLDHLVQTPMVHPSPITPTMTTPPSGNGLPSPSYTLAPSPLPHAVGKANSSMSESFQKSGAGLKGKGKRVADDTPGGEPSRKTRNMTARGQ</sequence>
<reference evidence="2 3" key="1">
    <citation type="journal article" date="2010" name="Proc. Natl. Acad. Sci. U.S.A.">
        <title>Insights into evolution of multicellular fungi from the assembled chromosomes of the mushroom Coprinopsis cinerea (Coprinus cinereus).</title>
        <authorList>
            <person name="Stajich J.E."/>
            <person name="Wilke S.K."/>
            <person name="Ahren D."/>
            <person name="Au C.H."/>
            <person name="Birren B.W."/>
            <person name="Borodovsky M."/>
            <person name="Burns C."/>
            <person name="Canback B."/>
            <person name="Casselton L.A."/>
            <person name="Cheng C.K."/>
            <person name="Deng J."/>
            <person name="Dietrich F.S."/>
            <person name="Fargo D.C."/>
            <person name="Farman M.L."/>
            <person name="Gathman A.C."/>
            <person name="Goldberg J."/>
            <person name="Guigo R."/>
            <person name="Hoegger P.J."/>
            <person name="Hooker J.B."/>
            <person name="Huggins A."/>
            <person name="James T.Y."/>
            <person name="Kamada T."/>
            <person name="Kilaru S."/>
            <person name="Kodira C."/>
            <person name="Kues U."/>
            <person name="Kupfer D."/>
            <person name="Kwan H.S."/>
            <person name="Lomsadze A."/>
            <person name="Li W."/>
            <person name="Lilly W.W."/>
            <person name="Ma L.J."/>
            <person name="Mackey A.J."/>
            <person name="Manning G."/>
            <person name="Martin F."/>
            <person name="Muraguchi H."/>
            <person name="Natvig D.O."/>
            <person name="Palmerini H."/>
            <person name="Ramesh M.A."/>
            <person name="Rehmeyer C.J."/>
            <person name="Roe B.A."/>
            <person name="Shenoy N."/>
            <person name="Stanke M."/>
            <person name="Ter-Hovhannisyan V."/>
            <person name="Tunlid A."/>
            <person name="Velagapudi R."/>
            <person name="Vision T.J."/>
            <person name="Zeng Q."/>
            <person name="Zolan M.E."/>
            <person name="Pukkila P.J."/>
        </authorList>
    </citation>
    <scope>NUCLEOTIDE SEQUENCE [LARGE SCALE GENOMIC DNA]</scope>
    <source>
        <strain evidence="3">Okayama-7 / 130 / ATCC MYA-4618 / FGSC 9003</strain>
    </source>
</reference>
<accession>D6RL25</accession>
<evidence type="ECO:0000256" key="1">
    <source>
        <dbReference type="SAM" id="MobiDB-lite"/>
    </source>
</evidence>
<comment type="caution">
    <text evidence="2">The sequence shown here is derived from an EMBL/GenBank/DDBJ whole genome shotgun (WGS) entry which is preliminary data.</text>
</comment>
<dbReference type="VEuPathDB" id="FungiDB:CC1G_14049"/>
<dbReference type="OrthoDB" id="3064537at2759"/>
<feature type="compositionally biased region" description="Low complexity" evidence="1">
    <location>
        <begin position="373"/>
        <end position="391"/>
    </location>
</feature>
<dbReference type="RefSeq" id="XP_002912011.1">
    <property type="nucleotide sequence ID" value="XM_002911965.1"/>
</dbReference>
<dbReference type="OMA" id="HARTYWA"/>
<organism evidence="2 3">
    <name type="scientific">Coprinopsis cinerea (strain Okayama-7 / 130 / ATCC MYA-4618 / FGSC 9003)</name>
    <name type="common">Inky cap fungus</name>
    <name type="synonym">Hormographiella aspergillata</name>
    <dbReference type="NCBI Taxonomy" id="240176"/>
    <lineage>
        <taxon>Eukaryota</taxon>
        <taxon>Fungi</taxon>
        <taxon>Dikarya</taxon>
        <taxon>Basidiomycota</taxon>
        <taxon>Agaricomycotina</taxon>
        <taxon>Agaricomycetes</taxon>
        <taxon>Agaricomycetidae</taxon>
        <taxon>Agaricales</taxon>
        <taxon>Agaricineae</taxon>
        <taxon>Psathyrellaceae</taxon>
        <taxon>Coprinopsis</taxon>
    </lineage>
</organism>
<dbReference type="GeneID" id="9378544"/>
<protein>
    <submittedName>
        <fullName evidence="2">Uncharacterized protein</fullName>
    </submittedName>
</protein>
<feature type="compositionally biased region" description="Low complexity" evidence="1">
    <location>
        <begin position="544"/>
        <end position="556"/>
    </location>
</feature>
<dbReference type="KEGG" id="cci:CC1G_14049"/>
<keyword evidence="3" id="KW-1185">Reference proteome</keyword>
<dbReference type="AlphaFoldDB" id="D6RL25"/>
<name>D6RL25_COPC7</name>
<dbReference type="InParanoid" id="D6RL25"/>
<evidence type="ECO:0000313" key="2">
    <source>
        <dbReference type="EMBL" id="EFI28517.1"/>
    </source>
</evidence>
<dbReference type="HOGENOM" id="CLU_439414_0_0_1"/>
<evidence type="ECO:0000313" key="3">
    <source>
        <dbReference type="Proteomes" id="UP000001861"/>
    </source>
</evidence>
<gene>
    <name evidence="2" type="ORF">CC1G_14049</name>
</gene>
<dbReference type="Proteomes" id="UP000001861">
    <property type="component" value="Unassembled WGS sequence"/>
</dbReference>
<feature type="region of interest" description="Disordered" evidence="1">
    <location>
        <begin position="426"/>
        <end position="458"/>
    </location>
</feature>
<feature type="region of interest" description="Disordered" evidence="1">
    <location>
        <begin position="367"/>
        <end position="400"/>
    </location>
</feature>
<dbReference type="EMBL" id="AACS02000002">
    <property type="protein sequence ID" value="EFI28517.1"/>
    <property type="molecule type" value="Genomic_DNA"/>
</dbReference>
<feature type="region of interest" description="Disordered" evidence="1">
    <location>
        <begin position="542"/>
        <end position="622"/>
    </location>
</feature>
<proteinExistence type="predicted"/>